<dbReference type="RefSeq" id="XP_028535613.1">
    <property type="nucleotide sequence ID" value="XM_028679944.1"/>
</dbReference>
<evidence type="ECO:0000256" key="1">
    <source>
        <dbReference type="SAM" id="Coils"/>
    </source>
</evidence>
<dbReference type="PANTHER" id="PTHR12820">
    <property type="entry name" value="VACUOLAR SORTING PROTEIN 53"/>
    <property type="match status" value="1"/>
</dbReference>
<dbReference type="InterPro" id="IPR039766">
    <property type="entry name" value="Vps53"/>
</dbReference>
<dbReference type="EMBL" id="LN835297">
    <property type="protein sequence ID" value="CRH03127.1"/>
    <property type="molecule type" value="Genomic_DNA"/>
</dbReference>
<evidence type="ECO:0000313" key="3">
    <source>
        <dbReference type="EMBL" id="CRH03127.1"/>
    </source>
</evidence>
<dbReference type="KEGG" id="prel:PRELSG_0215300"/>
<dbReference type="GO" id="GO:0005829">
    <property type="term" value="C:cytosol"/>
    <property type="evidence" value="ECO:0007669"/>
    <property type="project" value="GOC"/>
</dbReference>
<sequence>MNFFESSDLKNNLFEYSKEITNEDENDEFVCDYINNNIKSIEDVDAHLEKMSNEIVELDKVINEKVEKHILRKNEYESKLNNIKEKIKLINKKMDDVDKKTEESEDILIKLCKDIKKLDIGKKNVTETIIILKRIVMVITAISNLKKKALKRNYKDCISLISVIKEMLIHISNLKTNNKLNDLYNDTNTLFNDLKNQINEDIDLIYDCDVHIEKNVIVVNELNDNKIYINLFDACNCLYYLNSSFTTNIVKKFTNFFLEKYVLIFENQANTLESIDRRIAWIKRSLNNYENTYSHIFPKNYNIPFNIVNKFCSITKKHIVKILSSSIEEINPVLLIQTVIKVIKFENFLTKNVKFYKEDNHISYDSYSSLDFPFPELIIQKDLNHSENEKISNDNIKEENINGYKNSDNKNETYSIKNVKNDIISKEDPCNKEENISDKCKEMPNNKEFNCITENVGDNKSSNNIGNNISDNNNNNNEFEENYFKEKNRNNDYINISISNKEMEHNFKGVISCVFDSYLCNWLKYEEKKILAKFESVINENEGDDSLDNLRNNEAKQPHFPNDTFDDVKNLINKNEFMLEMDFEIIEKHTVYKSAYKLFYLYKSYVNMILLFSNCQTLYDFIMFFKTLLLKYGNVLNKRIIIKIKEENKIQNFKLLSILINTSYYVEQTINEAYENIIKDIDSIFSDKISFKEEEKVFLNIKTKCIKVIITYMEEKMNTILSNNCVVNIFDINKIQERSFYISNIEAFLRNHFALFKKIFNETYLTYLLEKITTLIIQRFYQIIFSLKYMTNITAQQLLLDCYEIQKVLFQIPKILNNEKKENIYVENSIENKKGEQNKKEFSLTEEENITDVDEFIIPKTYFNYIKNQMNKIEFLIKIFLSNIYDMDSFNLLLTENNNICTMEEIEKILSLKEKKSENIGNQLNFNNNYVYDIKKKGIKAAEEVKFFFNKITST</sequence>
<dbReference type="GO" id="GO:0000938">
    <property type="term" value="C:GARP complex"/>
    <property type="evidence" value="ECO:0007669"/>
    <property type="project" value="InterPro"/>
</dbReference>
<dbReference type="OrthoDB" id="10261632at2759"/>
<proteinExistence type="predicted"/>
<dbReference type="VEuPathDB" id="PlasmoDB:PRELSG_0215300"/>
<name>A0A1J1HCV8_PLARL</name>
<dbReference type="AlphaFoldDB" id="A0A1J1HCV8"/>
<dbReference type="GeneID" id="39734572"/>
<evidence type="ECO:0000259" key="2">
    <source>
        <dbReference type="Pfam" id="PF04100"/>
    </source>
</evidence>
<evidence type="ECO:0000313" key="4">
    <source>
        <dbReference type="Proteomes" id="UP000220158"/>
    </source>
</evidence>
<feature type="coiled-coil region" evidence="1">
    <location>
        <begin position="41"/>
        <end position="100"/>
    </location>
</feature>
<keyword evidence="4" id="KW-1185">Reference proteome</keyword>
<dbReference type="OMA" id="YKFAEAK"/>
<protein>
    <submittedName>
        <fullName evidence="3">Vacuolar protein sorting-associated protein 53, putative</fullName>
    </submittedName>
</protein>
<dbReference type="Pfam" id="PF04100">
    <property type="entry name" value="Vps53_N"/>
    <property type="match status" value="1"/>
</dbReference>
<dbReference type="PANTHER" id="PTHR12820:SF0">
    <property type="entry name" value="VACUOLAR PROTEIN SORTING-ASSOCIATED PROTEIN 53 HOMOLOG"/>
    <property type="match status" value="1"/>
</dbReference>
<dbReference type="InterPro" id="IPR007234">
    <property type="entry name" value="Vps53_N"/>
</dbReference>
<dbReference type="GO" id="GO:0042147">
    <property type="term" value="P:retrograde transport, endosome to Golgi"/>
    <property type="evidence" value="ECO:0007669"/>
    <property type="project" value="InterPro"/>
</dbReference>
<reference evidence="3 4" key="1">
    <citation type="submission" date="2015-04" db="EMBL/GenBank/DDBJ databases">
        <authorList>
            <consortium name="Pathogen Informatics"/>
        </authorList>
    </citation>
    <scope>NUCLEOTIDE SEQUENCE [LARGE SCALE GENOMIC DNA]</scope>
    <source>
        <strain evidence="3 4">SGS1</strain>
    </source>
</reference>
<dbReference type="Proteomes" id="UP000220158">
    <property type="component" value="Chromosome 2"/>
</dbReference>
<accession>A0A1J1HCV8</accession>
<organism evidence="3 4">
    <name type="scientific">Plasmodium relictum</name>
    <dbReference type="NCBI Taxonomy" id="85471"/>
    <lineage>
        <taxon>Eukaryota</taxon>
        <taxon>Sar</taxon>
        <taxon>Alveolata</taxon>
        <taxon>Apicomplexa</taxon>
        <taxon>Aconoidasida</taxon>
        <taxon>Haemosporida</taxon>
        <taxon>Plasmodiidae</taxon>
        <taxon>Plasmodium</taxon>
        <taxon>Plasmodium (Haemamoeba)</taxon>
    </lineage>
</organism>
<gene>
    <name evidence="3" type="primary">VPS53</name>
    <name evidence="3" type="ORF">PRELSG_0215300</name>
</gene>
<feature type="domain" description="Vps53 N-terminal" evidence="2">
    <location>
        <begin position="38"/>
        <end position="541"/>
    </location>
</feature>
<keyword evidence="1" id="KW-0175">Coiled coil</keyword>